<keyword evidence="2" id="KW-0812">Transmembrane</keyword>
<reference evidence="4" key="1">
    <citation type="submission" date="2021-03" db="EMBL/GenBank/DDBJ databases">
        <title>Whole Genome Sequence of Bradyrhizobium sp. Strain 144S4.</title>
        <authorList>
            <person name="Bromfield E.S.P."/>
            <person name="Cloutier S."/>
        </authorList>
    </citation>
    <scope>NUCLEOTIDE SEQUENCE [LARGE SCALE GENOMIC DNA]</scope>
    <source>
        <strain evidence="4">144S4</strain>
    </source>
</reference>
<feature type="transmembrane region" description="Helical" evidence="2">
    <location>
        <begin position="7"/>
        <end position="23"/>
    </location>
</feature>
<dbReference type="InterPro" id="IPR050882">
    <property type="entry name" value="Prepilin_peptidase/N-MTase"/>
</dbReference>
<evidence type="ECO:0000313" key="5">
    <source>
        <dbReference type="EMBL" id="UEM11280.1"/>
    </source>
</evidence>
<protein>
    <submittedName>
        <fullName evidence="5">A24 family peptidase</fullName>
    </submittedName>
    <submittedName>
        <fullName evidence="4">Prepilin peptidase</fullName>
    </submittedName>
</protein>
<evidence type="ECO:0000256" key="2">
    <source>
        <dbReference type="SAM" id="Phobius"/>
    </source>
</evidence>
<dbReference type="RefSeq" id="WP_063709787.1">
    <property type="nucleotide sequence ID" value="NZ_CP086136.1"/>
</dbReference>
<dbReference type="EMBL" id="CP086136">
    <property type="protein sequence ID" value="UEM11280.1"/>
    <property type="molecule type" value="Genomic_DNA"/>
</dbReference>
<feature type="transmembrane region" description="Helical" evidence="2">
    <location>
        <begin position="107"/>
        <end position="126"/>
    </location>
</feature>
<gene>
    <name evidence="5" type="ORF">J4G43_043070</name>
    <name evidence="4" type="ORF">J4G43_44875</name>
</gene>
<evidence type="ECO:0000259" key="3">
    <source>
        <dbReference type="Pfam" id="PF01478"/>
    </source>
</evidence>
<name>A0A939S5F8_9BRAD</name>
<dbReference type="GO" id="GO:0006465">
    <property type="term" value="P:signal peptide processing"/>
    <property type="evidence" value="ECO:0007669"/>
    <property type="project" value="TreeGrafter"/>
</dbReference>
<dbReference type="AlphaFoldDB" id="A0A939S5F8"/>
<dbReference type="PANTHER" id="PTHR30487:SF0">
    <property type="entry name" value="PREPILIN LEADER PEPTIDASE_N-METHYLTRANSFERASE-RELATED"/>
    <property type="match status" value="1"/>
</dbReference>
<dbReference type="EMBL" id="JAGEMI010000001">
    <property type="protein sequence ID" value="MBO1867744.1"/>
    <property type="molecule type" value="Genomic_DNA"/>
</dbReference>
<dbReference type="GO" id="GO:0004190">
    <property type="term" value="F:aspartic-type endopeptidase activity"/>
    <property type="evidence" value="ECO:0007669"/>
    <property type="project" value="InterPro"/>
</dbReference>
<sequence>MTDLTNTICYTLLLFACGWLIWTDLRHGIIPDWINGLIAALGLARTFAMEGAIGPVIAGSQGLIIAALLLLLRELYFRWRSIQGLGLGDVKFLAAATLWTGLFDFPILLLVASVAALFVVLCLHVVGQGATARTSIPFGPFLVVGLLVVLAVQTSAASMSFQTINLLDGLWAPARILPDIHGATITRRAASPMQPL</sequence>
<evidence type="ECO:0000313" key="6">
    <source>
        <dbReference type="Proteomes" id="UP000664702"/>
    </source>
</evidence>
<dbReference type="Proteomes" id="UP000664702">
    <property type="component" value="Chromosome"/>
</dbReference>
<organism evidence="4">
    <name type="scientific">Bradyrhizobium barranii subsp. barranii</name>
    <dbReference type="NCBI Taxonomy" id="2823807"/>
    <lineage>
        <taxon>Bacteria</taxon>
        <taxon>Pseudomonadati</taxon>
        <taxon>Pseudomonadota</taxon>
        <taxon>Alphaproteobacteria</taxon>
        <taxon>Hyphomicrobiales</taxon>
        <taxon>Nitrobacteraceae</taxon>
        <taxon>Bradyrhizobium</taxon>
        <taxon>Bradyrhizobium barranii</taxon>
    </lineage>
</organism>
<dbReference type="GO" id="GO:0005886">
    <property type="term" value="C:plasma membrane"/>
    <property type="evidence" value="ECO:0007669"/>
    <property type="project" value="TreeGrafter"/>
</dbReference>
<comment type="similarity">
    <text evidence="1">Belongs to the peptidase A24 family.</text>
</comment>
<feature type="transmembrane region" description="Helical" evidence="2">
    <location>
        <begin position="138"/>
        <end position="161"/>
    </location>
</feature>
<dbReference type="KEGG" id="bban:J4G43_043070"/>
<feature type="transmembrane region" description="Helical" evidence="2">
    <location>
        <begin position="84"/>
        <end position="101"/>
    </location>
</feature>
<proteinExistence type="inferred from homology"/>
<evidence type="ECO:0000256" key="1">
    <source>
        <dbReference type="ARBA" id="ARBA00005801"/>
    </source>
</evidence>
<keyword evidence="2" id="KW-0472">Membrane</keyword>
<feature type="domain" description="Prepilin type IV endopeptidase peptidase" evidence="3">
    <location>
        <begin position="12"/>
        <end position="120"/>
    </location>
</feature>
<evidence type="ECO:0000313" key="4">
    <source>
        <dbReference type="EMBL" id="MBO1867744.1"/>
    </source>
</evidence>
<dbReference type="InterPro" id="IPR000045">
    <property type="entry name" value="Prepilin_IV_endopep_pep"/>
</dbReference>
<keyword evidence="2" id="KW-1133">Transmembrane helix</keyword>
<reference evidence="5 6" key="2">
    <citation type="journal article" date="2022" name="Int. J. Syst. Evol. Microbiol.">
        <title>Strains of Bradyrhizobium barranii sp. nov. associated with legumes native to Canada are symbionts of soybeans and belong to different subspecies (subsp. barranii subsp. nov. and subsp. apii subsp. nov.) and symbiovars (sv. glycinearum and sv. septentrionale).</title>
        <authorList>
            <person name="Bromfield E.S.P."/>
            <person name="Cloutier S."/>
            <person name="Wasai-Hara S."/>
            <person name="Minamisawa K."/>
        </authorList>
    </citation>
    <scope>NUCLEOTIDE SEQUENCE [LARGE SCALE GENOMIC DNA]</scope>
    <source>
        <strain evidence="5 6">144S4</strain>
    </source>
</reference>
<dbReference type="Pfam" id="PF01478">
    <property type="entry name" value="Peptidase_A24"/>
    <property type="match status" value="1"/>
</dbReference>
<feature type="transmembrane region" description="Helical" evidence="2">
    <location>
        <begin position="52"/>
        <end position="72"/>
    </location>
</feature>
<accession>A0A939S5F8</accession>
<dbReference type="PANTHER" id="PTHR30487">
    <property type="entry name" value="TYPE 4 PREPILIN-LIKE PROTEINS LEADER PEPTIDE-PROCESSING ENZYME"/>
    <property type="match status" value="1"/>
</dbReference>
<dbReference type="Gene3D" id="1.20.120.1220">
    <property type="match status" value="1"/>
</dbReference>